<dbReference type="Proteomes" id="UP000503088">
    <property type="component" value="Chromosome"/>
</dbReference>
<feature type="binding site" evidence="8">
    <location>
        <position position="92"/>
    </location>
    <ligand>
        <name>shikimate</name>
        <dbReference type="ChEBI" id="CHEBI:36208"/>
    </ligand>
</feature>
<comment type="pathway">
    <text evidence="1 8">Metabolic intermediate biosynthesis; chorismate biosynthesis; chorismate from D-erythrose 4-phosphate and phosphoenolpyruvate: step 4/7.</text>
</comment>
<dbReference type="KEGG" id="kpul:GXN76_11295"/>
<feature type="binding site" evidence="8">
    <location>
        <position position="224"/>
    </location>
    <ligand>
        <name>NADP(+)</name>
        <dbReference type="ChEBI" id="CHEBI:58349"/>
    </ligand>
</feature>
<organism evidence="12 13">
    <name type="scientific">Kroppenstedtia pulmonis</name>
    <dbReference type="NCBI Taxonomy" id="1380685"/>
    <lineage>
        <taxon>Bacteria</taxon>
        <taxon>Bacillati</taxon>
        <taxon>Bacillota</taxon>
        <taxon>Bacilli</taxon>
        <taxon>Bacillales</taxon>
        <taxon>Thermoactinomycetaceae</taxon>
        <taxon>Kroppenstedtia</taxon>
    </lineage>
</organism>
<dbReference type="CDD" id="cd01065">
    <property type="entry name" value="NAD_bind_Shikimate_DH"/>
    <property type="match status" value="1"/>
</dbReference>
<evidence type="ECO:0000259" key="10">
    <source>
        <dbReference type="Pfam" id="PF08501"/>
    </source>
</evidence>
<feature type="domain" description="SDH C-terminal" evidence="11">
    <location>
        <begin position="247"/>
        <end position="276"/>
    </location>
</feature>
<dbReference type="InterPro" id="IPR036291">
    <property type="entry name" value="NAD(P)-bd_dom_sf"/>
</dbReference>
<dbReference type="RefSeq" id="WP_173223239.1">
    <property type="nucleotide sequence ID" value="NZ_CP048104.1"/>
</dbReference>
<feature type="binding site" evidence="8">
    <location>
        <position position="67"/>
    </location>
    <ligand>
        <name>shikimate</name>
        <dbReference type="ChEBI" id="CHEBI:36208"/>
    </ligand>
</feature>
<dbReference type="GO" id="GO:0008652">
    <property type="term" value="P:amino acid biosynthetic process"/>
    <property type="evidence" value="ECO:0007669"/>
    <property type="project" value="UniProtKB-KW"/>
</dbReference>
<evidence type="ECO:0000313" key="13">
    <source>
        <dbReference type="Proteomes" id="UP000503088"/>
    </source>
</evidence>
<dbReference type="InterPro" id="IPR041121">
    <property type="entry name" value="SDH_C"/>
</dbReference>
<feature type="binding site" evidence="8">
    <location>
        <position position="254"/>
    </location>
    <ligand>
        <name>shikimate</name>
        <dbReference type="ChEBI" id="CHEBI:36208"/>
    </ligand>
</feature>
<keyword evidence="5 8" id="KW-0560">Oxidoreductase</keyword>
<feature type="domain" description="Quinate/shikimate 5-dehydrogenase/glutamyl-tRNA reductase" evidence="9">
    <location>
        <begin position="121"/>
        <end position="198"/>
    </location>
</feature>
<dbReference type="SUPFAM" id="SSF51735">
    <property type="entry name" value="NAD(P)-binding Rossmann-fold domains"/>
    <property type="match status" value="1"/>
</dbReference>
<dbReference type="NCBIfam" id="TIGR00507">
    <property type="entry name" value="aroE"/>
    <property type="match status" value="1"/>
</dbReference>
<keyword evidence="3 8" id="KW-0028">Amino-acid biosynthesis</keyword>
<dbReference type="UniPathway" id="UPA00053">
    <property type="reaction ID" value="UER00087"/>
</dbReference>
<comment type="similarity">
    <text evidence="8">Belongs to the shikimate dehydrogenase family.</text>
</comment>
<evidence type="ECO:0000259" key="9">
    <source>
        <dbReference type="Pfam" id="PF01488"/>
    </source>
</evidence>
<accession>A0A7D3XJT1</accession>
<dbReference type="InterPro" id="IPR022893">
    <property type="entry name" value="Shikimate_DH_fam"/>
</dbReference>
<feature type="binding site" evidence="8">
    <location>
        <position position="107"/>
    </location>
    <ligand>
        <name>shikimate</name>
        <dbReference type="ChEBI" id="CHEBI:36208"/>
    </ligand>
</feature>
<feature type="binding site" evidence="8">
    <location>
        <begin position="132"/>
        <end position="136"/>
    </location>
    <ligand>
        <name>NADP(+)</name>
        <dbReference type="ChEBI" id="CHEBI:58349"/>
    </ligand>
</feature>
<reference evidence="12 13" key="1">
    <citation type="submission" date="2020-01" db="EMBL/GenBank/DDBJ databases">
        <authorList>
            <person name="Gulvik C.A."/>
            <person name="Batra D.G."/>
        </authorList>
    </citation>
    <scope>NUCLEOTIDE SEQUENCE [LARGE SCALE GENOMIC DNA]</scope>
    <source>
        <strain evidence="12 13">W9323</strain>
    </source>
</reference>
<evidence type="ECO:0000256" key="3">
    <source>
        <dbReference type="ARBA" id="ARBA00022605"/>
    </source>
</evidence>
<dbReference type="InterPro" id="IPR006151">
    <property type="entry name" value="Shikm_DH/Glu-tRNA_Rdtase"/>
</dbReference>
<dbReference type="InterPro" id="IPR046346">
    <property type="entry name" value="Aminoacid_DH-like_N_sf"/>
</dbReference>
<evidence type="ECO:0000259" key="11">
    <source>
        <dbReference type="Pfam" id="PF18317"/>
    </source>
</evidence>
<feature type="binding site" evidence="8">
    <location>
        <begin position="20"/>
        <end position="22"/>
    </location>
    <ligand>
        <name>shikimate</name>
        <dbReference type="ChEBI" id="CHEBI:36208"/>
    </ligand>
</feature>
<evidence type="ECO:0000256" key="7">
    <source>
        <dbReference type="ARBA" id="ARBA00049442"/>
    </source>
</evidence>
<feature type="binding site" evidence="8">
    <location>
        <position position="226"/>
    </location>
    <ligand>
        <name>shikimate</name>
        <dbReference type="ChEBI" id="CHEBI:36208"/>
    </ligand>
</feature>
<evidence type="ECO:0000256" key="1">
    <source>
        <dbReference type="ARBA" id="ARBA00004871"/>
    </source>
</evidence>
<dbReference type="EMBL" id="CP048104">
    <property type="protein sequence ID" value="QKG84999.1"/>
    <property type="molecule type" value="Genomic_DNA"/>
</dbReference>
<feature type="binding site" evidence="8">
    <location>
        <position position="247"/>
    </location>
    <ligand>
        <name>NADP(+)</name>
        <dbReference type="ChEBI" id="CHEBI:58349"/>
    </ligand>
</feature>
<keyword evidence="4 8" id="KW-0521">NADP</keyword>
<dbReference type="PANTHER" id="PTHR21089">
    <property type="entry name" value="SHIKIMATE DEHYDROGENASE"/>
    <property type="match status" value="1"/>
</dbReference>
<dbReference type="HAMAP" id="MF_00222">
    <property type="entry name" value="Shikimate_DH_AroE"/>
    <property type="match status" value="1"/>
</dbReference>
<dbReference type="GO" id="GO:0009073">
    <property type="term" value="P:aromatic amino acid family biosynthetic process"/>
    <property type="evidence" value="ECO:0007669"/>
    <property type="project" value="UniProtKB-KW"/>
</dbReference>
<feature type="domain" description="Shikimate dehydrogenase substrate binding N-terminal" evidence="10">
    <location>
        <begin position="12"/>
        <end position="94"/>
    </location>
</feature>
<dbReference type="GO" id="GO:0050661">
    <property type="term" value="F:NADP binding"/>
    <property type="evidence" value="ECO:0007669"/>
    <property type="project" value="InterPro"/>
</dbReference>
<dbReference type="SUPFAM" id="SSF53223">
    <property type="entry name" value="Aminoacid dehydrogenase-like, N-terminal domain"/>
    <property type="match status" value="1"/>
</dbReference>
<comment type="catalytic activity">
    <reaction evidence="7 8">
        <text>shikimate + NADP(+) = 3-dehydroshikimate + NADPH + H(+)</text>
        <dbReference type="Rhea" id="RHEA:17737"/>
        <dbReference type="ChEBI" id="CHEBI:15378"/>
        <dbReference type="ChEBI" id="CHEBI:16630"/>
        <dbReference type="ChEBI" id="CHEBI:36208"/>
        <dbReference type="ChEBI" id="CHEBI:57783"/>
        <dbReference type="ChEBI" id="CHEBI:58349"/>
        <dbReference type="EC" id="1.1.1.25"/>
    </reaction>
</comment>
<dbReference type="GO" id="GO:0009423">
    <property type="term" value="P:chorismate biosynthetic process"/>
    <property type="evidence" value="ECO:0007669"/>
    <property type="project" value="UniProtKB-UniRule"/>
</dbReference>
<keyword evidence="6 8" id="KW-0057">Aromatic amino acid biosynthesis</keyword>
<dbReference type="PANTHER" id="PTHR21089:SF1">
    <property type="entry name" value="BIFUNCTIONAL 3-DEHYDROQUINATE DEHYDRATASE_SHIKIMATE DEHYDROGENASE, CHLOROPLASTIC"/>
    <property type="match status" value="1"/>
</dbReference>
<keyword evidence="13" id="KW-1185">Reference proteome</keyword>
<protein>
    <recommendedName>
        <fullName evidence="2 8">Shikimate dehydrogenase (NADP(+))</fullName>
        <shortName evidence="8">SDH</shortName>
        <ecNumber evidence="2 8">1.1.1.25</ecNumber>
    </recommendedName>
</protein>
<dbReference type="GO" id="GO:0019632">
    <property type="term" value="P:shikimate metabolic process"/>
    <property type="evidence" value="ECO:0007669"/>
    <property type="project" value="InterPro"/>
</dbReference>
<evidence type="ECO:0000313" key="12">
    <source>
        <dbReference type="EMBL" id="QKG84999.1"/>
    </source>
</evidence>
<proteinExistence type="inferred from homology"/>
<sequence length="292" mass="31905">MRIDSKTQKVGLLGHPVIHSKSPEMMNQAFQSLNLPFVYMAYDVEPDQLGQAVNGMRALGFRGWNVTIPHKVAIMKWLDEVEESAREIGAVNTVIRQGKKLIGTNTDGEGYMRSLLQETRLDLAGCNILILGAGGAARAVGYTLAKAGAEGIFITNRTAVKGKELAERLSRWCPARFVEGEHVKDVIRNTDLLIQTTSVGMSPDVDGIPLDPDWLHGEMVVSDLVYHPRETRLLREAKARGAKVHSGMGMLVYQAALAFEKWTGTVAPVDMMHKTLGKSLNPVVGTESEGKG</sequence>
<comment type="subunit">
    <text evidence="8">Homodimer.</text>
</comment>
<gene>
    <name evidence="8 12" type="primary">aroE</name>
    <name evidence="12" type="ORF">GXN76_11295</name>
</gene>
<name>A0A7D3XJT1_9BACL</name>
<dbReference type="Gene3D" id="3.40.50.720">
    <property type="entry name" value="NAD(P)-binding Rossmann-like Domain"/>
    <property type="match status" value="1"/>
</dbReference>
<dbReference type="GO" id="GO:0004764">
    <property type="term" value="F:shikimate 3-dehydrogenase (NADP+) activity"/>
    <property type="evidence" value="ECO:0007669"/>
    <property type="project" value="UniProtKB-UniRule"/>
</dbReference>
<dbReference type="Gene3D" id="3.40.50.10860">
    <property type="entry name" value="Leucine Dehydrogenase, chain A, domain 1"/>
    <property type="match status" value="1"/>
</dbReference>
<evidence type="ECO:0000256" key="5">
    <source>
        <dbReference type="ARBA" id="ARBA00023002"/>
    </source>
</evidence>
<dbReference type="InterPro" id="IPR011342">
    <property type="entry name" value="Shikimate_DH"/>
</dbReference>
<dbReference type="AlphaFoldDB" id="A0A7D3XJT1"/>
<feature type="binding site" evidence="8">
    <location>
        <position position="83"/>
    </location>
    <ligand>
        <name>NADP(+)</name>
        <dbReference type="ChEBI" id="CHEBI:58349"/>
    </ligand>
</feature>
<evidence type="ECO:0000256" key="4">
    <source>
        <dbReference type="ARBA" id="ARBA00022857"/>
    </source>
</evidence>
<evidence type="ECO:0000256" key="8">
    <source>
        <dbReference type="HAMAP-Rule" id="MF_00222"/>
    </source>
</evidence>
<evidence type="ECO:0000256" key="2">
    <source>
        <dbReference type="ARBA" id="ARBA00012962"/>
    </source>
</evidence>
<comment type="function">
    <text evidence="8">Involved in the biosynthesis of the chorismate, which leads to the biosynthesis of aromatic amino acids. Catalyzes the reversible NADPH linked reduction of 3-dehydroshikimate (DHSA) to yield shikimate (SA).</text>
</comment>
<dbReference type="InterPro" id="IPR013708">
    <property type="entry name" value="Shikimate_DH-bd_N"/>
</dbReference>
<dbReference type="Pfam" id="PF18317">
    <property type="entry name" value="SDH_C"/>
    <property type="match status" value="1"/>
</dbReference>
<feature type="active site" description="Proton acceptor" evidence="8">
    <location>
        <position position="71"/>
    </location>
</feature>
<dbReference type="Pfam" id="PF08501">
    <property type="entry name" value="Shikimate_dh_N"/>
    <property type="match status" value="1"/>
</dbReference>
<dbReference type="Pfam" id="PF01488">
    <property type="entry name" value="Shikimate_DH"/>
    <property type="match status" value="1"/>
</dbReference>
<dbReference type="NCBIfam" id="NF001319">
    <property type="entry name" value="PRK00258.3-3"/>
    <property type="match status" value="1"/>
</dbReference>
<evidence type="ECO:0000256" key="6">
    <source>
        <dbReference type="ARBA" id="ARBA00023141"/>
    </source>
</evidence>
<dbReference type="EC" id="1.1.1.25" evidence="2 8"/>
<feature type="binding site" evidence="8">
    <location>
        <begin position="156"/>
        <end position="161"/>
    </location>
    <ligand>
        <name>NADP(+)</name>
        <dbReference type="ChEBI" id="CHEBI:58349"/>
    </ligand>
</feature>